<feature type="compositionally biased region" description="Polar residues" evidence="1">
    <location>
        <begin position="13"/>
        <end position="25"/>
    </location>
</feature>
<accession>A0A1A6AD34</accession>
<organism evidence="2">
    <name type="scientific">Kwoniella dejecticola CBS 10117</name>
    <dbReference type="NCBI Taxonomy" id="1296121"/>
    <lineage>
        <taxon>Eukaryota</taxon>
        <taxon>Fungi</taxon>
        <taxon>Dikarya</taxon>
        <taxon>Basidiomycota</taxon>
        <taxon>Agaricomycotina</taxon>
        <taxon>Tremellomycetes</taxon>
        <taxon>Tremellales</taxon>
        <taxon>Cryptococcaceae</taxon>
        <taxon>Kwoniella</taxon>
    </lineage>
</organism>
<reference evidence="3" key="2">
    <citation type="submission" date="2013-07" db="EMBL/GenBank/DDBJ databases">
        <authorList>
            <consortium name="The Broad Institute Genome Sequencing Platform"/>
            <person name="Cuomo C."/>
            <person name="Litvintseva A."/>
            <person name="Chen Y."/>
            <person name="Heitman J."/>
            <person name="Sun S."/>
            <person name="Springer D."/>
            <person name="Dromer F."/>
            <person name="Young S.K."/>
            <person name="Zeng Q."/>
            <person name="Gargeya S."/>
            <person name="Fitzgerald M."/>
            <person name="Abouelleil A."/>
            <person name="Alvarado L."/>
            <person name="Berlin A.M."/>
            <person name="Chapman S.B."/>
            <person name="Dewar J."/>
            <person name="Goldberg J."/>
            <person name="Griggs A."/>
            <person name="Gujja S."/>
            <person name="Hansen M."/>
            <person name="Howarth C."/>
            <person name="Imamovic A."/>
            <person name="Larimer J."/>
            <person name="McCowan C."/>
            <person name="Murphy C."/>
            <person name="Pearson M."/>
            <person name="Priest M."/>
            <person name="Roberts A."/>
            <person name="Saif S."/>
            <person name="Shea T."/>
            <person name="Sykes S."/>
            <person name="Wortman J."/>
            <person name="Nusbaum C."/>
            <person name="Birren B."/>
        </authorList>
    </citation>
    <scope>NUCLEOTIDE SEQUENCE</scope>
    <source>
        <strain evidence="3">CBS 10117</strain>
    </source>
</reference>
<dbReference type="Proteomes" id="UP000078595">
    <property type="component" value="Chromosome 2"/>
</dbReference>
<dbReference type="RefSeq" id="XP_018265806.1">
    <property type="nucleotide sequence ID" value="XM_018405525.1"/>
</dbReference>
<keyword evidence="4" id="KW-1185">Reference proteome</keyword>
<reference evidence="3" key="3">
    <citation type="submission" date="2024-02" db="EMBL/GenBank/DDBJ databases">
        <title>Comparative genomics of Cryptococcus and Kwoniella reveals pathogenesis evolution and contrasting modes of karyotype evolution via chromosome fusion or intercentromeric recombination.</title>
        <authorList>
            <person name="Coelho M.A."/>
            <person name="David-Palma M."/>
            <person name="Shea T."/>
            <person name="Bowers K."/>
            <person name="McGinley-Smith S."/>
            <person name="Mohammad A.W."/>
            <person name="Gnirke A."/>
            <person name="Yurkov A.M."/>
            <person name="Nowrousian M."/>
            <person name="Sun S."/>
            <person name="Cuomo C.A."/>
            <person name="Heitman J."/>
        </authorList>
    </citation>
    <scope>NUCLEOTIDE SEQUENCE</scope>
    <source>
        <strain evidence="3">CBS 10117</strain>
    </source>
</reference>
<evidence type="ECO:0000313" key="3">
    <source>
        <dbReference type="EMBL" id="WWC59136.1"/>
    </source>
</evidence>
<dbReference type="AlphaFoldDB" id="A0A1A6AD34"/>
<protein>
    <submittedName>
        <fullName evidence="2">Uncharacterized protein</fullName>
    </submittedName>
</protein>
<gene>
    <name evidence="2" type="ORF">I303_02180</name>
    <name evidence="3" type="ORF">I303_101684</name>
</gene>
<dbReference type="EMBL" id="KI894028">
    <property type="protein sequence ID" value="OBR87964.1"/>
    <property type="molecule type" value="Genomic_DNA"/>
</dbReference>
<evidence type="ECO:0000256" key="1">
    <source>
        <dbReference type="SAM" id="MobiDB-lite"/>
    </source>
</evidence>
<dbReference type="GeneID" id="28965879"/>
<feature type="compositionally biased region" description="Polar residues" evidence="1">
    <location>
        <begin position="392"/>
        <end position="406"/>
    </location>
</feature>
<reference evidence="2" key="1">
    <citation type="submission" date="2013-07" db="EMBL/GenBank/DDBJ databases">
        <title>The Genome Sequence of Cryptococcus dejecticola CBS10117.</title>
        <authorList>
            <consortium name="The Broad Institute Genome Sequencing Platform"/>
            <person name="Cuomo C."/>
            <person name="Litvintseva A."/>
            <person name="Chen Y."/>
            <person name="Heitman J."/>
            <person name="Sun S."/>
            <person name="Springer D."/>
            <person name="Dromer F."/>
            <person name="Young S.K."/>
            <person name="Zeng Q."/>
            <person name="Gargeya S."/>
            <person name="Fitzgerald M."/>
            <person name="Abouelleil A."/>
            <person name="Alvarado L."/>
            <person name="Berlin A.M."/>
            <person name="Chapman S.B."/>
            <person name="Dewar J."/>
            <person name="Goldberg J."/>
            <person name="Griggs A."/>
            <person name="Gujja S."/>
            <person name="Hansen M."/>
            <person name="Howarth C."/>
            <person name="Imamovic A."/>
            <person name="Larimer J."/>
            <person name="McCowan C."/>
            <person name="Murphy C."/>
            <person name="Pearson M."/>
            <person name="Priest M."/>
            <person name="Roberts A."/>
            <person name="Saif S."/>
            <person name="Shea T."/>
            <person name="Sykes S."/>
            <person name="Wortman J."/>
            <person name="Nusbaum C."/>
            <person name="Birren B."/>
        </authorList>
    </citation>
    <scope>NUCLEOTIDE SEQUENCE [LARGE SCALE GENOMIC DNA]</scope>
    <source>
        <strain evidence="2">CBS 10117</strain>
    </source>
</reference>
<dbReference type="EMBL" id="CP144531">
    <property type="protein sequence ID" value="WWC59136.1"/>
    <property type="molecule type" value="Genomic_DNA"/>
</dbReference>
<sequence>MTEALFFPPSHSPALTQTPPNSQLSIAFPLISQKRGLPPVTPQPPPPPTLTPSLESAPLPSVPPIPYTARHPPPPDTYDPLDGLTHHIPSTTSFLISTIEKKENGEVWWIIRCWTTGDGGFSNLDIIQQHHSNDHPAILIPPKRKEEVANSQLTSSTPLTTPKTETEIGDRANEEEIDELDDTDDEVEGREAYHDGEVKMPEIDPETLKELFKTVDSMAKENIRQNGDNKCAMPAEPAKVGRGKIELTIFRKTIYDPPKSRPLIKTLLHAQSAQHDPNALGRLSSSRLEYGMDSGLLRYASAGEFYVLIGIPGAVTADTSDRYFALPLQVVIETVIDKVILSELEEGEQGATIRLAARKEDQQLVDVFHRRRMQAFKRKYDEMIAYNPPQPTRSGRLTEKQSLPTNRRTEHQGKQSDTNDEGAERQNTGQTSDEEDSQSSESSEESDTSSDSDSSDDLHRSRLDTTNCRPSRGDHTLNATHGGENKGVEQLSAEDEQRQETEAVSKKRTKVHFDKTAK</sequence>
<feature type="region of interest" description="Disordered" evidence="1">
    <location>
        <begin position="1"/>
        <end position="61"/>
    </location>
</feature>
<dbReference type="KEGG" id="kdj:28965879"/>
<feature type="compositionally biased region" description="Low complexity" evidence="1">
    <location>
        <begin position="153"/>
        <end position="163"/>
    </location>
</feature>
<dbReference type="VEuPathDB" id="FungiDB:I303_02180"/>
<name>A0A1A6AD34_9TREE</name>
<evidence type="ECO:0000313" key="4">
    <source>
        <dbReference type="Proteomes" id="UP000078595"/>
    </source>
</evidence>
<feature type="region of interest" description="Disordered" evidence="1">
    <location>
        <begin position="146"/>
        <end position="167"/>
    </location>
</feature>
<feature type="compositionally biased region" description="Basic and acidic residues" evidence="1">
    <location>
        <begin position="495"/>
        <end position="518"/>
    </location>
</feature>
<evidence type="ECO:0000313" key="2">
    <source>
        <dbReference type="EMBL" id="OBR87964.1"/>
    </source>
</evidence>
<feature type="region of interest" description="Disordered" evidence="1">
    <location>
        <begin position="381"/>
        <end position="518"/>
    </location>
</feature>
<proteinExistence type="predicted"/>
<feature type="compositionally biased region" description="Pro residues" evidence="1">
    <location>
        <begin position="39"/>
        <end position="50"/>
    </location>
</feature>
<feature type="compositionally biased region" description="Acidic residues" evidence="1">
    <location>
        <begin position="432"/>
        <end position="455"/>
    </location>
</feature>